<evidence type="ECO:0000313" key="9">
    <source>
        <dbReference type="EMBL" id="KKO11420.1"/>
    </source>
</evidence>
<dbReference type="SUPFAM" id="SSF53383">
    <property type="entry name" value="PLP-dependent transferases"/>
    <property type="match status" value="1"/>
</dbReference>
<dbReference type="GO" id="GO:0019700">
    <property type="term" value="P:organic phosphonate catabolic process"/>
    <property type="evidence" value="ECO:0007669"/>
    <property type="project" value="InterPro"/>
</dbReference>
<feature type="domain" description="Aminotransferase class V" evidence="8">
    <location>
        <begin position="31"/>
        <end position="308"/>
    </location>
</feature>
<evidence type="ECO:0000259" key="8">
    <source>
        <dbReference type="Pfam" id="PF00266"/>
    </source>
</evidence>
<dbReference type="Gene3D" id="3.90.1150.10">
    <property type="entry name" value="Aspartate Aminotransferase, domain 1"/>
    <property type="match status" value="1"/>
</dbReference>
<dbReference type="EMBL" id="LAZR01000003">
    <property type="protein sequence ID" value="KKO11420.1"/>
    <property type="molecule type" value="Genomic_DNA"/>
</dbReference>
<evidence type="ECO:0000256" key="5">
    <source>
        <dbReference type="ARBA" id="ARBA00023317"/>
    </source>
</evidence>
<comment type="cofactor">
    <cofactor evidence="1">
        <name>pyridoxal 5'-phosphate</name>
        <dbReference type="ChEBI" id="CHEBI:597326"/>
    </cofactor>
</comment>
<keyword evidence="3" id="KW-0808">Transferase</keyword>
<protein>
    <recommendedName>
        <fullName evidence="6">2-aminoethylphosphonate--pyruvate transaminase</fullName>
        <ecNumber evidence="6">2.6.1.37</ecNumber>
    </recommendedName>
</protein>
<proteinExistence type="inferred from homology"/>
<dbReference type="EC" id="2.6.1.37" evidence="6"/>
<sequence length="382" mass="41480">MTSFEEVPGRDKRLFTPGPITTSPTVKQAMLRDVGSRDTEFIATVRDIRRRLVAVGEASEDEYTCILMQGSGTCGLESVVASTIPPDGKLLVAVNGAYGQRVVTMTRMLGIAVEALEFAEDQPIDPAAVADTLAADGAITHVCVTHCETTTGIMNPLQAIGEVVAEAGKVFFVDAMSCFGAVRTNLADCRVDYLVSSANKCIQGLPGFSFILAKLASLKATGGWARSLTMDLLAQYEGLEANGQFRFTPPTSSLLAFHQALLELEAEGGVAARARRYEENFRVLTEGMTAMGFRPYLKPEHMGHIITTFHYPDDPAFDFEQFYHRLSDRGYVIYPGKLTQAACFRIGNIGHIFAADVRALLGAIRQTVCDMNITTLKTTPSQ</sequence>
<accession>A0A0F9W513</accession>
<keyword evidence="5" id="KW-0670">Pyruvate</keyword>
<reference evidence="9" key="1">
    <citation type="journal article" date="2015" name="Nature">
        <title>Complex archaea that bridge the gap between prokaryotes and eukaryotes.</title>
        <authorList>
            <person name="Spang A."/>
            <person name="Saw J.H."/>
            <person name="Jorgensen S.L."/>
            <person name="Zaremba-Niedzwiedzka K."/>
            <person name="Martijn J."/>
            <person name="Lind A.E."/>
            <person name="van Eijk R."/>
            <person name="Schleper C."/>
            <person name="Guy L."/>
            <person name="Ettema T.J."/>
        </authorList>
    </citation>
    <scope>NUCLEOTIDE SEQUENCE</scope>
</reference>
<dbReference type="InterPro" id="IPR015422">
    <property type="entry name" value="PyrdxlP-dep_Trfase_small"/>
</dbReference>
<comment type="catalytic activity">
    <reaction evidence="7">
        <text>(2-aminoethyl)phosphonate + pyruvate = phosphonoacetaldehyde + L-alanine</text>
        <dbReference type="Rhea" id="RHEA:17021"/>
        <dbReference type="ChEBI" id="CHEBI:15361"/>
        <dbReference type="ChEBI" id="CHEBI:57418"/>
        <dbReference type="ChEBI" id="CHEBI:57972"/>
        <dbReference type="ChEBI" id="CHEBI:58383"/>
        <dbReference type="EC" id="2.6.1.37"/>
    </reaction>
</comment>
<dbReference type="Pfam" id="PF00266">
    <property type="entry name" value="Aminotran_5"/>
    <property type="match status" value="1"/>
</dbReference>
<dbReference type="NCBIfam" id="NF010006">
    <property type="entry name" value="PRK13479.1"/>
    <property type="match status" value="1"/>
</dbReference>
<dbReference type="InterPro" id="IPR015421">
    <property type="entry name" value="PyrdxlP-dep_Trfase_major"/>
</dbReference>
<dbReference type="InterPro" id="IPR000192">
    <property type="entry name" value="Aminotrans_V_dom"/>
</dbReference>
<dbReference type="NCBIfam" id="TIGR02326">
    <property type="entry name" value="transamin_PhnW"/>
    <property type="match status" value="1"/>
</dbReference>
<dbReference type="AlphaFoldDB" id="A0A0F9W513"/>
<gene>
    <name evidence="9" type="ORF">LCGC14_0019010</name>
</gene>
<dbReference type="HAMAP" id="MF_01376">
    <property type="entry name" value="PhnW_aminotrans_5"/>
    <property type="match status" value="1"/>
</dbReference>
<keyword evidence="4" id="KW-0663">Pyridoxal phosphate</keyword>
<dbReference type="GO" id="GO:0047304">
    <property type="term" value="F:2-aminoethylphosphonate-pyruvate transaminase activity"/>
    <property type="evidence" value="ECO:0007669"/>
    <property type="project" value="UniProtKB-EC"/>
</dbReference>
<dbReference type="InterPro" id="IPR024169">
    <property type="entry name" value="SP_NH2Trfase/AEP_transaminase"/>
</dbReference>
<organism evidence="9">
    <name type="scientific">marine sediment metagenome</name>
    <dbReference type="NCBI Taxonomy" id="412755"/>
    <lineage>
        <taxon>unclassified sequences</taxon>
        <taxon>metagenomes</taxon>
        <taxon>ecological metagenomes</taxon>
    </lineage>
</organism>
<dbReference type="InterPro" id="IPR015424">
    <property type="entry name" value="PyrdxlP-dep_Trfase"/>
</dbReference>
<keyword evidence="2" id="KW-0032">Aminotransferase</keyword>
<dbReference type="PANTHER" id="PTHR42778:SF1">
    <property type="entry name" value="2-AMINOETHYLPHOSPHONATE--PYRUVATE TRANSAMINASE"/>
    <property type="match status" value="1"/>
</dbReference>
<dbReference type="NCBIfam" id="TIGR03301">
    <property type="entry name" value="PhnW-AepZ"/>
    <property type="match status" value="1"/>
</dbReference>
<evidence type="ECO:0000256" key="3">
    <source>
        <dbReference type="ARBA" id="ARBA00022679"/>
    </source>
</evidence>
<evidence type="ECO:0000256" key="1">
    <source>
        <dbReference type="ARBA" id="ARBA00001933"/>
    </source>
</evidence>
<evidence type="ECO:0000256" key="2">
    <source>
        <dbReference type="ARBA" id="ARBA00022576"/>
    </source>
</evidence>
<comment type="caution">
    <text evidence="9">The sequence shown here is derived from an EMBL/GenBank/DDBJ whole genome shotgun (WGS) entry which is preliminary data.</text>
</comment>
<evidence type="ECO:0000256" key="6">
    <source>
        <dbReference type="ARBA" id="ARBA00044521"/>
    </source>
</evidence>
<evidence type="ECO:0000256" key="4">
    <source>
        <dbReference type="ARBA" id="ARBA00022898"/>
    </source>
</evidence>
<dbReference type="PIRSF" id="PIRSF000524">
    <property type="entry name" value="SPT"/>
    <property type="match status" value="1"/>
</dbReference>
<dbReference type="Gene3D" id="3.40.640.10">
    <property type="entry name" value="Type I PLP-dependent aspartate aminotransferase-like (Major domain)"/>
    <property type="match status" value="1"/>
</dbReference>
<dbReference type="InterPro" id="IPR012703">
    <property type="entry name" value="NH2EtPonate_pyrv_transaminase"/>
</dbReference>
<name>A0A0F9W513_9ZZZZ</name>
<evidence type="ECO:0000256" key="7">
    <source>
        <dbReference type="ARBA" id="ARBA00049460"/>
    </source>
</evidence>
<dbReference type="PANTHER" id="PTHR42778">
    <property type="entry name" value="2-AMINOETHYLPHOSPHONATE--PYRUVATE TRANSAMINASE"/>
    <property type="match status" value="1"/>
</dbReference>